<sequence>MKKIYIFIFYIFSLSTHAEEISSNSSAYSINVRDAFKEELFGSNVGHSWMGVPTEEYDQKVILGARSIYCAKVADILDKPLEAIKLFNKGSENLNEYSMQLDVRNPISTKYNSILKFSKPPYVVGHEIIKGMIIENIISLIDEQLYTLGSQKEIKKSELKIFYSDECTQYL</sequence>
<feature type="chain" id="PRO_5015035746" evidence="1">
    <location>
        <begin position="19"/>
        <end position="171"/>
    </location>
</feature>
<dbReference type="RefSeq" id="WP_000725511.1">
    <property type="nucleotide sequence ID" value="NZ_AP025740.1"/>
</dbReference>
<dbReference type="Proteomes" id="UP000280073">
    <property type="component" value="Unassembled WGS sequence"/>
</dbReference>
<evidence type="ECO:0000313" key="3">
    <source>
        <dbReference type="EMBL" id="RSR64400.1"/>
    </source>
</evidence>
<evidence type="ECO:0000256" key="1">
    <source>
        <dbReference type="SAM" id="SignalP"/>
    </source>
</evidence>
<protein>
    <submittedName>
        <fullName evidence="2">Uncharacterized protein</fullName>
    </submittedName>
</protein>
<dbReference type="EMBL" id="RFDI01000002">
    <property type="protein sequence ID" value="RSR64400.1"/>
    <property type="molecule type" value="Genomic_DNA"/>
</dbReference>
<keyword evidence="1" id="KW-0732">Signal</keyword>
<reference evidence="4" key="2">
    <citation type="submission" date="2015-03" db="EMBL/GenBank/DDBJ databases">
        <authorList>
            <person name="Gallagher L.A."/>
            <person name="Hayden H.S."/>
            <person name="Weiss E.J."/>
            <person name="Hager K.R."/>
            <person name="Ramage E."/>
            <person name="Radey M.R."/>
            <person name="Bydalek R."/>
            <person name="Manoil C."/>
            <person name="Miller S.I."/>
            <person name="Brittnacher M.J."/>
        </authorList>
    </citation>
    <scope>NUCLEOTIDE SEQUENCE [LARGE SCALE GENOMIC DNA]</scope>
    <source>
        <strain evidence="4">AB5075-UW</strain>
    </source>
</reference>
<dbReference type="EMBL" id="CP008706">
    <property type="protein sequence ID" value="AKA30912.1"/>
    <property type="molecule type" value="Genomic_DNA"/>
</dbReference>
<gene>
    <name evidence="2" type="ORF">ABUW_1161</name>
    <name evidence="3" type="ORF">EA686_00140</name>
</gene>
<dbReference type="PATRIC" id="fig|470.1314.peg.1172"/>
<evidence type="ECO:0000313" key="4">
    <source>
        <dbReference type="Proteomes" id="UP000032746"/>
    </source>
</evidence>
<dbReference type="GeneID" id="92894722"/>
<feature type="signal peptide" evidence="1">
    <location>
        <begin position="1"/>
        <end position="18"/>
    </location>
</feature>
<reference evidence="2 4" key="1">
    <citation type="journal article" date="2015" name="J. Bacteriol.">
        <title>Resources for Genetic and Genomic Analysis of Emerging Pathogen Acinetobacter baumannii.</title>
        <authorList>
            <person name="Gallagher L.A."/>
            <person name="Ramage E."/>
            <person name="Weiss E.J."/>
            <person name="Radey M."/>
            <person name="Hayden H.S."/>
            <person name="Held K.G."/>
            <person name="Huse H.K."/>
            <person name="Zurawski D.V."/>
            <person name="Brittnacher M.J."/>
            <person name="Manoil C."/>
        </authorList>
    </citation>
    <scope>NUCLEOTIDE SEQUENCE [LARGE SCALE GENOMIC DNA]</scope>
    <source>
        <strain evidence="2 4">AB5075-UW</strain>
    </source>
</reference>
<organism evidence="2 4">
    <name type="scientific">Acinetobacter baumannii</name>
    <dbReference type="NCBI Taxonomy" id="470"/>
    <lineage>
        <taxon>Bacteria</taxon>
        <taxon>Pseudomonadati</taxon>
        <taxon>Pseudomonadota</taxon>
        <taxon>Gammaproteobacteria</taxon>
        <taxon>Moraxellales</taxon>
        <taxon>Moraxellaceae</taxon>
        <taxon>Acinetobacter</taxon>
        <taxon>Acinetobacter calcoaceticus/baumannii complex</taxon>
    </lineage>
</organism>
<dbReference type="Proteomes" id="UP000032746">
    <property type="component" value="Chromosome"/>
</dbReference>
<proteinExistence type="predicted"/>
<reference evidence="3 5" key="3">
    <citation type="submission" date="2018-10" db="EMBL/GenBank/DDBJ databases">
        <title>GWAS and RNA-Seq identify cryptic mechanisms of antimicrobial resistance in Acinetobacter baumannii.</title>
        <authorList>
            <person name="Sahl J.W."/>
        </authorList>
    </citation>
    <scope>NUCLEOTIDE SEQUENCE [LARGE SCALE GENOMIC DNA]</scope>
    <source>
        <strain evidence="3 5">TG28175</strain>
    </source>
</reference>
<evidence type="ECO:0000313" key="2">
    <source>
        <dbReference type="EMBL" id="AKA30912.1"/>
    </source>
</evidence>
<dbReference type="AlphaFoldDB" id="A0A0D5YF27"/>
<name>A0A0D5YF27_ACIBA</name>
<accession>A0A0D5YF27</accession>
<evidence type="ECO:0000313" key="5">
    <source>
        <dbReference type="Proteomes" id="UP000280073"/>
    </source>
</evidence>